<dbReference type="Proteomes" id="UP000807716">
    <property type="component" value="Unassembled WGS sequence"/>
</dbReference>
<evidence type="ECO:0000313" key="10">
    <source>
        <dbReference type="EMBL" id="KAG0260677.1"/>
    </source>
</evidence>
<dbReference type="InterPro" id="IPR018497">
    <property type="entry name" value="Peptidase_M13_C"/>
</dbReference>
<dbReference type="EMBL" id="JAAAJB010000241">
    <property type="protein sequence ID" value="KAG0260677.1"/>
    <property type="molecule type" value="Genomic_DNA"/>
</dbReference>
<keyword evidence="7" id="KW-0482">Metalloprotease</keyword>
<dbReference type="SUPFAM" id="SSF55486">
    <property type="entry name" value="Metalloproteases ('zincins'), catalytic domain"/>
    <property type="match status" value="1"/>
</dbReference>
<dbReference type="GO" id="GO:0004222">
    <property type="term" value="F:metalloendopeptidase activity"/>
    <property type="evidence" value="ECO:0007669"/>
    <property type="project" value="InterPro"/>
</dbReference>
<name>A0A9P6Q884_9FUNG</name>
<dbReference type="PANTHER" id="PTHR11733:SF167">
    <property type="entry name" value="FI17812P1-RELATED"/>
    <property type="match status" value="1"/>
</dbReference>
<evidence type="ECO:0000256" key="1">
    <source>
        <dbReference type="ARBA" id="ARBA00001947"/>
    </source>
</evidence>
<dbReference type="GO" id="GO:0005886">
    <property type="term" value="C:plasma membrane"/>
    <property type="evidence" value="ECO:0007669"/>
    <property type="project" value="TreeGrafter"/>
</dbReference>
<dbReference type="GO" id="GO:0016485">
    <property type="term" value="P:protein processing"/>
    <property type="evidence" value="ECO:0007669"/>
    <property type="project" value="TreeGrafter"/>
</dbReference>
<evidence type="ECO:0000313" key="11">
    <source>
        <dbReference type="Proteomes" id="UP000807716"/>
    </source>
</evidence>
<dbReference type="AlphaFoldDB" id="A0A9P6Q884"/>
<accession>A0A9P6Q884</accession>
<dbReference type="InterPro" id="IPR008753">
    <property type="entry name" value="Peptidase_M13_N"/>
</dbReference>
<evidence type="ECO:0000256" key="2">
    <source>
        <dbReference type="ARBA" id="ARBA00007357"/>
    </source>
</evidence>
<sequence>MNQEADPCSDFYQFACGGFAAMEEIPDGESSITMFGLAQDRTNAIVRKILEADSATMKGPNGTALDATTRGILDKSQALYKSCMNETQLAAVGRQPLFNKIQNLTMIAFPVNGSQLAPAFKSNNSNSTTQPSQLLQIQIEALDRTNLTTILAQYVRAGIDSVISLGVNVDPRNTTTQGVFLSEGGLTLPSKEYYADKTVTDSFQTLVEKMFSLVLGPSTANGTSMQQAPNNTTSLDASKVAQDVVAFESKLANISTSMQDLHNDSMTMNSMTVSQLTQLNPAIDWPSFLQKSLNSNVMNNKNLTVSSPTYIQNLATLLNGTTPTTMQNFLAWKAILQGAPWLSSEYRQPLDQFVAKLVGSDPNIPPKRWETCVGATNDGLGSIVGHFYVAKEFSPQDKQKGEAILDAVKSAYMTGFANITWLDNQTRAAAEAKLKAMEDLIGYSTYDPDVASSYSVNSYYSGLNITPGDFYGNQERSTTWAINKELGQAGKATDKKSMEVDPQVVNAMYDPLKNQIIFPAGIMQSPFFQGSNPEYLNFGGFGAVAGHEITHGFDSNGRQYNANGTYTDWWTNTTAAQFQNRTQCFINQYSNFTVPNPQAGGQPLHVNGNLTLNENLADNGGVQMAFQAWQNRFKSDPQGRLYNNQILAGLNNYTREQLFYVAWGQVWCTLMTPEALVQQIRTNPHSPDAFRANGPLQNSVEFAKAFKCNATAPMNPANKCKIW</sequence>
<dbReference type="CDD" id="cd08662">
    <property type="entry name" value="M13"/>
    <property type="match status" value="1"/>
</dbReference>
<evidence type="ECO:0000259" key="8">
    <source>
        <dbReference type="Pfam" id="PF01431"/>
    </source>
</evidence>
<dbReference type="OrthoDB" id="6475849at2759"/>
<organism evidence="10 11">
    <name type="scientific">Actinomortierella ambigua</name>
    <dbReference type="NCBI Taxonomy" id="1343610"/>
    <lineage>
        <taxon>Eukaryota</taxon>
        <taxon>Fungi</taxon>
        <taxon>Fungi incertae sedis</taxon>
        <taxon>Mucoromycota</taxon>
        <taxon>Mortierellomycotina</taxon>
        <taxon>Mortierellomycetes</taxon>
        <taxon>Mortierellales</taxon>
        <taxon>Mortierellaceae</taxon>
        <taxon>Actinomortierella</taxon>
    </lineage>
</organism>
<evidence type="ECO:0000256" key="7">
    <source>
        <dbReference type="ARBA" id="ARBA00023049"/>
    </source>
</evidence>
<evidence type="ECO:0000256" key="4">
    <source>
        <dbReference type="ARBA" id="ARBA00022723"/>
    </source>
</evidence>
<comment type="similarity">
    <text evidence="2">Belongs to the peptidase M13 family.</text>
</comment>
<dbReference type="Gene3D" id="1.10.1380.10">
    <property type="entry name" value="Neutral endopeptidase , domain2"/>
    <property type="match status" value="1"/>
</dbReference>
<keyword evidence="5" id="KW-0378">Hydrolase</keyword>
<comment type="cofactor">
    <cofactor evidence="1">
        <name>Zn(2+)</name>
        <dbReference type="ChEBI" id="CHEBI:29105"/>
    </cofactor>
</comment>
<feature type="domain" description="Peptidase M13 N-terminal" evidence="9">
    <location>
        <begin position="7"/>
        <end position="443"/>
    </location>
</feature>
<dbReference type="Pfam" id="PF01431">
    <property type="entry name" value="Peptidase_M13"/>
    <property type="match status" value="1"/>
</dbReference>
<gene>
    <name evidence="10" type="primary">ECE2_2</name>
    <name evidence="10" type="ORF">DFQ27_003425</name>
</gene>
<comment type="caution">
    <text evidence="10">The sequence shown here is derived from an EMBL/GenBank/DDBJ whole genome shotgun (WGS) entry which is preliminary data.</text>
</comment>
<evidence type="ECO:0000256" key="6">
    <source>
        <dbReference type="ARBA" id="ARBA00022833"/>
    </source>
</evidence>
<dbReference type="InterPro" id="IPR000718">
    <property type="entry name" value="Peptidase_M13"/>
</dbReference>
<evidence type="ECO:0000256" key="3">
    <source>
        <dbReference type="ARBA" id="ARBA00022670"/>
    </source>
</evidence>
<dbReference type="PRINTS" id="PR00786">
    <property type="entry name" value="NEPRILYSIN"/>
</dbReference>
<reference evidence="10" key="1">
    <citation type="journal article" date="2020" name="Fungal Divers.">
        <title>Resolving the Mortierellaceae phylogeny through synthesis of multi-gene phylogenetics and phylogenomics.</title>
        <authorList>
            <person name="Vandepol N."/>
            <person name="Liber J."/>
            <person name="Desiro A."/>
            <person name="Na H."/>
            <person name="Kennedy M."/>
            <person name="Barry K."/>
            <person name="Grigoriev I.V."/>
            <person name="Miller A.N."/>
            <person name="O'Donnell K."/>
            <person name="Stajich J.E."/>
            <person name="Bonito G."/>
        </authorList>
    </citation>
    <scope>NUCLEOTIDE SEQUENCE</scope>
    <source>
        <strain evidence="10">BC1065</strain>
    </source>
</reference>
<keyword evidence="6" id="KW-0862">Zinc</keyword>
<dbReference type="InterPro" id="IPR024079">
    <property type="entry name" value="MetalloPept_cat_dom_sf"/>
</dbReference>
<dbReference type="PROSITE" id="PS51885">
    <property type="entry name" value="NEPRILYSIN"/>
    <property type="match status" value="1"/>
</dbReference>
<dbReference type="PANTHER" id="PTHR11733">
    <property type="entry name" value="ZINC METALLOPROTEASE FAMILY M13 NEPRILYSIN-RELATED"/>
    <property type="match status" value="1"/>
</dbReference>
<keyword evidence="3" id="KW-0645">Protease</keyword>
<keyword evidence="4" id="KW-0479">Metal-binding</keyword>
<feature type="domain" description="Peptidase M13 C-terminal" evidence="8">
    <location>
        <begin position="506"/>
        <end position="722"/>
    </location>
</feature>
<evidence type="ECO:0000256" key="5">
    <source>
        <dbReference type="ARBA" id="ARBA00022801"/>
    </source>
</evidence>
<evidence type="ECO:0000259" key="9">
    <source>
        <dbReference type="Pfam" id="PF05649"/>
    </source>
</evidence>
<keyword evidence="11" id="KW-1185">Reference proteome</keyword>
<dbReference type="InterPro" id="IPR042089">
    <property type="entry name" value="Peptidase_M13_dom_2"/>
</dbReference>
<protein>
    <submittedName>
        <fullName evidence="10">Endothelin-converting enzyme 2</fullName>
    </submittedName>
</protein>
<dbReference type="Pfam" id="PF05649">
    <property type="entry name" value="Peptidase_M13_N"/>
    <property type="match status" value="1"/>
</dbReference>
<dbReference type="Gene3D" id="3.40.390.10">
    <property type="entry name" value="Collagenase (Catalytic Domain)"/>
    <property type="match status" value="1"/>
</dbReference>
<proteinExistence type="inferred from homology"/>
<dbReference type="GO" id="GO:0046872">
    <property type="term" value="F:metal ion binding"/>
    <property type="evidence" value="ECO:0007669"/>
    <property type="project" value="UniProtKB-KW"/>
</dbReference>